<sequence>MQDKMKTLATMLTKNDVIHQHTYDSKTKKHRLFFYTNPENTDLKKPFIIIEPIGPTLDTVYGSNQPLLTQFIYQIDVQSTDRLTCKEIQRAIKETLLKIDFFQQSGGLDEYFNETGRFVDARRYKGNSKLYDTDY</sequence>
<gene>
    <name evidence="1" type="ORF">CBF37_10325</name>
</gene>
<evidence type="ECO:0008006" key="3">
    <source>
        <dbReference type="Google" id="ProtNLM"/>
    </source>
</evidence>
<evidence type="ECO:0000313" key="2">
    <source>
        <dbReference type="Proteomes" id="UP000287857"/>
    </source>
</evidence>
<organism evidence="1 2">
    <name type="scientific">Vagococcus vulneris</name>
    <dbReference type="NCBI Taxonomy" id="1977869"/>
    <lineage>
        <taxon>Bacteria</taxon>
        <taxon>Bacillati</taxon>
        <taxon>Bacillota</taxon>
        <taxon>Bacilli</taxon>
        <taxon>Lactobacillales</taxon>
        <taxon>Enterococcaceae</taxon>
        <taxon>Vagococcus</taxon>
    </lineage>
</organism>
<proteinExistence type="predicted"/>
<dbReference type="EMBL" id="NGJS01000020">
    <property type="protein sequence ID" value="RST96944.1"/>
    <property type="molecule type" value="Genomic_DNA"/>
</dbReference>
<name>A0A429ZTF8_9ENTE</name>
<dbReference type="Proteomes" id="UP000287857">
    <property type="component" value="Unassembled WGS sequence"/>
</dbReference>
<keyword evidence="2" id="KW-1185">Reference proteome</keyword>
<evidence type="ECO:0000313" key="1">
    <source>
        <dbReference type="EMBL" id="RST96944.1"/>
    </source>
</evidence>
<comment type="caution">
    <text evidence="1">The sequence shown here is derived from an EMBL/GenBank/DDBJ whole genome shotgun (WGS) entry which is preliminary data.</text>
</comment>
<dbReference type="RefSeq" id="WP_125984666.1">
    <property type="nucleotide sequence ID" value="NZ_NGJS01000020.1"/>
</dbReference>
<reference evidence="1 2" key="1">
    <citation type="submission" date="2017-05" db="EMBL/GenBank/DDBJ databases">
        <title>Vagococcus spp. assemblies.</title>
        <authorList>
            <person name="Gulvik C.A."/>
        </authorList>
    </citation>
    <scope>NUCLEOTIDE SEQUENCE [LARGE SCALE GENOMIC DNA]</scope>
    <source>
        <strain evidence="1 2">SS1995</strain>
    </source>
</reference>
<accession>A0A429ZTF8</accession>
<dbReference type="OrthoDB" id="2168818at2"/>
<protein>
    <recommendedName>
        <fullName evidence="3">Phage protein</fullName>
    </recommendedName>
</protein>
<dbReference type="AlphaFoldDB" id="A0A429ZTF8"/>